<dbReference type="Gene3D" id="3.40.50.720">
    <property type="entry name" value="NAD(P)-binding Rossmann-like Domain"/>
    <property type="match status" value="1"/>
</dbReference>
<reference evidence="3 5" key="1">
    <citation type="submission" date="2016-06" db="EMBL/GenBank/DDBJ databases">
        <title>Microsymbionts genomes from the relict species Vavilovia formosa.</title>
        <authorList>
            <person name="Chirak E."/>
            <person name="Kimeklis A."/>
            <person name="Andronov E."/>
        </authorList>
    </citation>
    <scope>NUCLEOTIDE SEQUENCE [LARGE SCALE GENOMIC DNA]</scope>
    <source>
        <strain evidence="3 5">Vaf10</strain>
        <plasmid evidence="5">Plasmid unnamed3</plasmid>
        <plasmid evidence="3">unnamed3</plasmid>
    </source>
</reference>
<dbReference type="SUPFAM" id="SSF48179">
    <property type="entry name" value="6-phosphogluconate dehydrogenase C-terminal domain-like"/>
    <property type="match status" value="1"/>
</dbReference>
<geneLocation type="plasmid" evidence="3 5">
    <name>unnamed3</name>
</geneLocation>
<feature type="domain" description="6-phosphogluconate dehydrogenase NADP-binding" evidence="1">
    <location>
        <begin position="2"/>
        <end position="153"/>
    </location>
</feature>
<name>A0A1B1CN61_RHILE</name>
<dbReference type="PANTHER" id="PTHR43580:SF2">
    <property type="entry name" value="CYTOKINE-LIKE NUCLEAR FACTOR N-PAC"/>
    <property type="match status" value="1"/>
</dbReference>
<geneLocation type="plasmid" evidence="4">
    <name>unnamed1</name>
</geneLocation>
<dbReference type="InterPro" id="IPR013328">
    <property type="entry name" value="6PGD_dom2"/>
</dbReference>
<dbReference type="RefSeq" id="WP_065284443.1">
    <property type="nucleotide sequence ID" value="NZ_CP016290.1"/>
</dbReference>
<evidence type="ECO:0000313" key="6">
    <source>
        <dbReference type="Proteomes" id="UP000183050"/>
    </source>
</evidence>
<dbReference type="Proteomes" id="UP000092691">
    <property type="component" value="Plasmid unnamed3"/>
</dbReference>
<dbReference type="Pfam" id="PF03446">
    <property type="entry name" value="NAD_binding_2"/>
    <property type="match status" value="1"/>
</dbReference>
<dbReference type="Gene3D" id="1.10.1040.10">
    <property type="entry name" value="N-(1-d-carboxylethyl)-l-norvaline Dehydrogenase, domain 2"/>
    <property type="match status" value="1"/>
</dbReference>
<evidence type="ECO:0000259" key="1">
    <source>
        <dbReference type="Pfam" id="PF03446"/>
    </source>
</evidence>
<dbReference type="InterPro" id="IPR008927">
    <property type="entry name" value="6-PGluconate_DH-like_C_sf"/>
</dbReference>
<dbReference type="PANTHER" id="PTHR43580">
    <property type="entry name" value="OXIDOREDUCTASE GLYR1-RELATED"/>
    <property type="match status" value="1"/>
</dbReference>
<organism evidence="3 5">
    <name type="scientific">Rhizobium leguminosarum</name>
    <dbReference type="NCBI Taxonomy" id="384"/>
    <lineage>
        <taxon>Bacteria</taxon>
        <taxon>Pseudomonadati</taxon>
        <taxon>Pseudomonadota</taxon>
        <taxon>Alphaproteobacteria</taxon>
        <taxon>Hyphomicrobiales</taxon>
        <taxon>Rhizobiaceae</taxon>
        <taxon>Rhizobium/Agrobacterium group</taxon>
        <taxon>Rhizobium</taxon>
    </lineage>
</organism>
<dbReference type="InterPro" id="IPR051265">
    <property type="entry name" value="HIBADH-related_NP60_sf"/>
</dbReference>
<evidence type="ECO:0000313" key="4">
    <source>
        <dbReference type="EMBL" id="API55318.1"/>
    </source>
</evidence>
<dbReference type="Pfam" id="PF09130">
    <property type="entry name" value="DUF1932"/>
    <property type="match status" value="1"/>
</dbReference>
<dbReference type="SUPFAM" id="SSF51735">
    <property type="entry name" value="NAD(P)-binding Rossmann-fold domains"/>
    <property type="match status" value="1"/>
</dbReference>
<accession>A0A1B1CN61</accession>
<keyword evidence="3" id="KW-0614">Plasmid</keyword>
<feature type="domain" description="Phosphogluconate dehydrogenase NAD-binding putative C-terminal" evidence="2">
    <location>
        <begin position="189"/>
        <end position="257"/>
    </location>
</feature>
<dbReference type="GO" id="GO:0050661">
    <property type="term" value="F:NADP binding"/>
    <property type="evidence" value="ECO:0007669"/>
    <property type="project" value="InterPro"/>
</dbReference>
<sequence>MIGFIGLGEVVRAMAAGIREKTGENVVALYRPTISQRNFEDAREAGIDVVTTAEELAARASVIFSAVTPMTAGEVCRNVAPHLTSEHLYVDCNSVTMQQKIENARFAEASEADFVDAALFGVVAELRQATPIIASGRHAARLMPISKHYGMNVRIAGPEVGQASAIKMLRSVIFKGMAALFIESLTVSQKIGVSNQVIDTIQETYPDLQWKEFIQIFISRTILHAGRRAEELGNCAQTLQEVGGYADMSLAGVTALQRLAGYNLETAIGVRDQDLDSILSILSDAYFQKPINRTG</sequence>
<dbReference type="InterPro" id="IPR006115">
    <property type="entry name" value="6PGDH_NADP-bd"/>
</dbReference>
<reference evidence="4 6" key="2">
    <citation type="submission" date="2016-11" db="EMBL/GenBank/DDBJ databases">
        <title>Rhizobium leguminosarum bv. viciae strain Vaf12 isolated from Vavilovia formosa root nodules from Russia, Dagestan.</title>
        <authorList>
            <person name="Kimeklis A."/>
        </authorList>
    </citation>
    <scope>NUCLEOTIDE SEQUENCE [LARGE SCALE GENOMIC DNA]</scope>
    <source>
        <strain evidence="4 6">Vaf-108</strain>
        <plasmid evidence="6">Plasmid unnamed1</plasmid>
        <plasmid evidence="4">unnamed1</plasmid>
    </source>
</reference>
<gene>
    <name evidence="3" type="ORF">BA011_35810</name>
    <name evidence="4" type="ORF">BMW22_27720</name>
</gene>
<dbReference type="InterPro" id="IPR015814">
    <property type="entry name" value="Pgluconate_DH_NAD-bd_C"/>
</dbReference>
<proteinExistence type="predicted"/>
<dbReference type="AlphaFoldDB" id="A0A1B1CN61"/>
<dbReference type="EMBL" id="CP018229">
    <property type="protein sequence ID" value="API55318.1"/>
    <property type="molecule type" value="Genomic_DNA"/>
</dbReference>
<evidence type="ECO:0000259" key="2">
    <source>
        <dbReference type="Pfam" id="PF09130"/>
    </source>
</evidence>
<dbReference type="OrthoDB" id="4333at2"/>
<dbReference type="EMBL" id="CP016290">
    <property type="protein sequence ID" value="ANP91213.1"/>
    <property type="molecule type" value="Genomic_DNA"/>
</dbReference>
<evidence type="ECO:0000313" key="3">
    <source>
        <dbReference type="EMBL" id="ANP91213.1"/>
    </source>
</evidence>
<evidence type="ECO:0008006" key="7">
    <source>
        <dbReference type="Google" id="ProtNLM"/>
    </source>
</evidence>
<dbReference type="Proteomes" id="UP000183050">
    <property type="component" value="Plasmid unnamed1"/>
</dbReference>
<evidence type="ECO:0000313" key="5">
    <source>
        <dbReference type="Proteomes" id="UP000092691"/>
    </source>
</evidence>
<protein>
    <recommendedName>
        <fullName evidence="7">NAD(P)-dependent oxidoreductase</fullName>
    </recommendedName>
</protein>
<dbReference type="InterPro" id="IPR036291">
    <property type="entry name" value="NAD(P)-bd_dom_sf"/>
</dbReference>